<reference evidence="2 3" key="1">
    <citation type="journal article" date="2014" name="Nat. Commun.">
        <title>Klebsormidium flaccidum genome reveals primary factors for plant terrestrial adaptation.</title>
        <authorList>
            <person name="Hori K."/>
            <person name="Maruyama F."/>
            <person name="Fujisawa T."/>
            <person name="Togashi T."/>
            <person name="Yamamoto N."/>
            <person name="Seo M."/>
            <person name="Sato S."/>
            <person name="Yamada T."/>
            <person name="Mori H."/>
            <person name="Tajima N."/>
            <person name="Moriyama T."/>
            <person name="Ikeuchi M."/>
            <person name="Watanabe M."/>
            <person name="Wada H."/>
            <person name="Kobayashi K."/>
            <person name="Saito M."/>
            <person name="Masuda T."/>
            <person name="Sasaki-Sekimoto Y."/>
            <person name="Mashiguchi K."/>
            <person name="Awai K."/>
            <person name="Shimojima M."/>
            <person name="Masuda S."/>
            <person name="Iwai M."/>
            <person name="Nobusawa T."/>
            <person name="Narise T."/>
            <person name="Kondo S."/>
            <person name="Saito H."/>
            <person name="Sato R."/>
            <person name="Murakawa M."/>
            <person name="Ihara Y."/>
            <person name="Oshima-Yamada Y."/>
            <person name="Ohtaka K."/>
            <person name="Satoh M."/>
            <person name="Sonobe K."/>
            <person name="Ishii M."/>
            <person name="Ohtani R."/>
            <person name="Kanamori-Sato M."/>
            <person name="Honoki R."/>
            <person name="Miyazaki D."/>
            <person name="Mochizuki H."/>
            <person name="Umetsu J."/>
            <person name="Higashi K."/>
            <person name="Shibata D."/>
            <person name="Kamiya Y."/>
            <person name="Sato N."/>
            <person name="Nakamura Y."/>
            <person name="Tabata S."/>
            <person name="Ida S."/>
            <person name="Kurokawa K."/>
            <person name="Ohta H."/>
        </authorList>
    </citation>
    <scope>NUCLEOTIDE SEQUENCE [LARGE SCALE GENOMIC DNA]</scope>
    <source>
        <strain evidence="2 3">NIES-2285</strain>
    </source>
</reference>
<feature type="region of interest" description="Disordered" evidence="1">
    <location>
        <begin position="132"/>
        <end position="153"/>
    </location>
</feature>
<evidence type="ECO:0000313" key="2">
    <source>
        <dbReference type="EMBL" id="GAQ82069.1"/>
    </source>
</evidence>
<proteinExistence type="predicted"/>
<sequence length="492" mass="54418">MRLSTGPQTANHFWPRLWMSARPLGGEARKAKGKGRLPVRETIVDDVDSRVFVQGGAWISKNTALLTEAATAPDSATCVLVLEGSHLYKQVCREERYFKPKIVQGLLQSFVADRLKCSVALCIEDDIGAPLDDITDDSESSTSEHDDESDEGDFFEEGTQHLIDADLTSEDIWWAGWVLSIAKEDAWPVLLKMYKLETGGDVWKGEQLVFAKRKVVERPSQGWQEDISASGAVTMILHAAIKPEQSDEMYLSGSEIQDEEEQDSDEGGPSRRDDTRRTKKSVIAPVKQDSKWALHLTVAPAVGEGVQITEVEPAKERLGQILGRQKLHYRGAEWFQTIDLMLQEERLRRKRLKKNAGIIVGESPPEGSTKDTATCVETSPSPAKQAAAKRGQGGPVRSSKMLRVSFHEGGRGAPVTHMVEVPKCHSVATFKSTVKDALADEDIFGEEIRSAKLKWTYVQSDGDTCELDISPFTEASALESSSALHVYLLLRK</sequence>
<dbReference type="Proteomes" id="UP000054558">
    <property type="component" value="Unassembled WGS sequence"/>
</dbReference>
<accession>A0A1Y1HY25</accession>
<dbReference type="AlphaFoldDB" id="A0A1Y1HY25"/>
<feature type="region of interest" description="Disordered" evidence="1">
    <location>
        <begin position="249"/>
        <end position="282"/>
    </location>
</feature>
<organism evidence="2 3">
    <name type="scientific">Klebsormidium nitens</name>
    <name type="common">Green alga</name>
    <name type="synonym">Ulothrix nitens</name>
    <dbReference type="NCBI Taxonomy" id="105231"/>
    <lineage>
        <taxon>Eukaryota</taxon>
        <taxon>Viridiplantae</taxon>
        <taxon>Streptophyta</taxon>
        <taxon>Klebsormidiophyceae</taxon>
        <taxon>Klebsormidiales</taxon>
        <taxon>Klebsormidiaceae</taxon>
        <taxon>Klebsormidium</taxon>
    </lineage>
</organism>
<name>A0A1Y1HY25_KLENI</name>
<evidence type="ECO:0000313" key="3">
    <source>
        <dbReference type="Proteomes" id="UP000054558"/>
    </source>
</evidence>
<keyword evidence="3" id="KW-1185">Reference proteome</keyword>
<feature type="compositionally biased region" description="Acidic residues" evidence="1">
    <location>
        <begin position="256"/>
        <end position="266"/>
    </location>
</feature>
<gene>
    <name evidence="2" type="ORF">KFL_000990190</name>
</gene>
<protein>
    <submittedName>
        <fullName evidence="2">Uncharacterized protein</fullName>
    </submittedName>
</protein>
<evidence type="ECO:0000256" key="1">
    <source>
        <dbReference type="SAM" id="MobiDB-lite"/>
    </source>
</evidence>
<dbReference type="EMBL" id="DF237048">
    <property type="protein sequence ID" value="GAQ82069.1"/>
    <property type="molecule type" value="Genomic_DNA"/>
</dbReference>